<feature type="repeat" description="ARM" evidence="6">
    <location>
        <begin position="119"/>
        <end position="162"/>
    </location>
</feature>
<accession>A0A7S4F5K0</accession>
<feature type="repeat" description="ARM" evidence="6">
    <location>
        <begin position="330"/>
        <end position="358"/>
    </location>
</feature>
<dbReference type="InterPro" id="IPR011989">
    <property type="entry name" value="ARM-like"/>
</dbReference>
<dbReference type="InterPro" id="IPR000225">
    <property type="entry name" value="Armadillo"/>
</dbReference>
<dbReference type="GO" id="GO:0005634">
    <property type="term" value="C:nucleus"/>
    <property type="evidence" value="ECO:0007669"/>
    <property type="project" value="UniProtKB-ARBA"/>
</dbReference>
<feature type="compositionally biased region" description="Basic and acidic residues" evidence="7">
    <location>
        <begin position="7"/>
        <end position="45"/>
    </location>
</feature>
<sequence>MPGPPGSERRAEAPRYKTLDKDEARRGREETTISLRKDKRNEQLQKKRFGGGGPGATMHMPGPETQSVGSQAWAESEPLKLVEGVHCDDPATQLNAVTQFRKLLSIERSPPIEEVISAGVVPRFVNFLQCGDNPMLQFESAWALTNIASGTSEHTRVVIANGAVPIFVQLLMSPNDDVREQAVWALGNIAGDSPECRDLVLCQGALNPLLEQLQPTSKMSMLRNATWTLSNLCRGKPQPIWQLVAPSLPILAQLIFSNDDEVLADACWALSYLSDGPNENIQAVLDTGICARIVELMGHPPASVQTPALRTTGNIVTGDDNQTQQVINSGALPRLLALLNSPKKGIRKEACWTISNITAGTREQIQSVIEANIIPPLVHLLATAEFDIRKEAAWSISNATSGGSPEQIKYLVQQGCIKPLCDLLTCNDPRLVTVALEGIENVLKAGDTESGARVGANPYTTFVDEAEGLDKLEVLQQHNNEEVYKKAVHILETYFGLDDEEDEQLAPETTQQGFVFQGQQPVGPPGGYQFG</sequence>
<evidence type="ECO:0000256" key="3">
    <source>
        <dbReference type="ARBA" id="ARBA00022737"/>
    </source>
</evidence>
<dbReference type="InterPro" id="IPR016024">
    <property type="entry name" value="ARM-type_fold"/>
</dbReference>
<evidence type="ECO:0000256" key="1">
    <source>
        <dbReference type="ARBA" id="ARBA00010394"/>
    </source>
</evidence>
<dbReference type="Pfam" id="PF01749">
    <property type="entry name" value="IBB"/>
    <property type="match status" value="1"/>
</dbReference>
<dbReference type="InterPro" id="IPR036975">
    <property type="entry name" value="Importin-a_IBB_sf"/>
</dbReference>
<dbReference type="FunFam" id="1.25.10.10:FF:000021">
    <property type="entry name" value="Importin subunit alpha"/>
    <property type="match status" value="1"/>
</dbReference>
<dbReference type="Gene3D" id="1.20.5.690">
    <property type="entry name" value="Importin-alpha, importin-beta-binding domain"/>
    <property type="match status" value="1"/>
</dbReference>
<feature type="repeat" description="ARM" evidence="6">
    <location>
        <begin position="162"/>
        <end position="204"/>
    </location>
</feature>
<name>A0A7S4F5K0_CHRCT</name>
<dbReference type="Pfam" id="PF16186">
    <property type="entry name" value="Arm_3"/>
    <property type="match status" value="1"/>
</dbReference>
<evidence type="ECO:0000256" key="6">
    <source>
        <dbReference type="PROSITE-ProRule" id="PRU00259"/>
    </source>
</evidence>
<dbReference type="InterPro" id="IPR032413">
    <property type="entry name" value="Arm_3"/>
</dbReference>
<feature type="domain" description="IBB" evidence="8">
    <location>
        <begin position="1"/>
        <end position="57"/>
    </location>
</feature>
<dbReference type="PROSITE" id="PS50176">
    <property type="entry name" value="ARM_REPEAT"/>
    <property type="match status" value="3"/>
</dbReference>
<dbReference type="Pfam" id="PF00514">
    <property type="entry name" value="Arm"/>
    <property type="match status" value="8"/>
</dbReference>
<evidence type="ECO:0000256" key="7">
    <source>
        <dbReference type="SAM" id="MobiDB-lite"/>
    </source>
</evidence>
<dbReference type="GO" id="GO:0006606">
    <property type="term" value="P:protein import into nucleus"/>
    <property type="evidence" value="ECO:0007669"/>
    <property type="project" value="InterPro"/>
</dbReference>
<organism evidence="9">
    <name type="scientific">Chrysotila carterae</name>
    <name type="common">Marine alga</name>
    <name type="synonym">Syracosphaera carterae</name>
    <dbReference type="NCBI Taxonomy" id="13221"/>
    <lineage>
        <taxon>Eukaryota</taxon>
        <taxon>Haptista</taxon>
        <taxon>Haptophyta</taxon>
        <taxon>Prymnesiophyceae</taxon>
        <taxon>Isochrysidales</taxon>
        <taxon>Isochrysidaceae</taxon>
        <taxon>Chrysotila</taxon>
    </lineage>
</organism>
<dbReference type="InterPro" id="IPR024931">
    <property type="entry name" value="Importin_alpha"/>
</dbReference>
<evidence type="ECO:0000259" key="8">
    <source>
        <dbReference type="PROSITE" id="PS51214"/>
    </source>
</evidence>
<reference evidence="9" key="1">
    <citation type="submission" date="2021-01" db="EMBL/GenBank/DDBJ databases">
        <authorList>
            <person name="Corre E."/>
            <person name="Pelletier E."/>
            <person name="Niang G."/>
            <person name="Scheremetjew M."/>
            <person name="Finn R."/>
            <person name="Kale V."/>
            <person name="Holt S."/>
            <person name="Cochrane G."/>
            <person name="Meng A."/>
            <person name="Brown T."/>
            <person name="Cohen L."/>
        </authorList>
    </citation>
    <scope>NUCLEOTIDE SEQUENCE</scope>
    <source>
        <strain evidence="9">CCMP645</strain>
    </source>
</reference>
<evidence type="ECO:0000256" key="5">
    <source>
        <dbReference type="PIRNR" id="PIRNR005673"/>
    </source>
</evidence>
<evidence type="ECO:0000256" key="4">
    <source>
        <dbReference type="ARBA" id="ARBA00022927"/>
    </source>
</evidence>
<dbReference type="SMART" id="SM00185">
    <property type="entry name" value="ARM"/>
    <property type="match status" value="8"/>
</dbReference>
<dbReference type="Gene3D" id="1.25.10.10">
    <property type="entry name" value="Leucine-rich Repeat Variant"/>
    <property type="match status" value="1"/>
</dbReference>
<dbReference type="PIRSF" id="PIRSF005673">
    <property type="entry name" value="Importin_alpha"/>
    <property type="match status" value="1"/>
</dbReference>
<dbReference type="InterPro" id="IPR002652">
    <property type="entry name" value="Importin-a_IBB"/>
</dbReference>
<comment type="similarity">
    <text evidence="1 5">Belongs to the importin alpha family.</text>
</comment>
<dbReference type="EMBL" id="HBIZ01043697">
    <property type="protein sequence ID" value="CAE0775328.1"/>
    <property type="molecule type" value="Transcribed_RNA"/>
</dbReference>
<dbReference type="PANTHER" id="PTHR23316">
    <property type="entry name" value="IMPORTIN ALPHA"/>
    <property type="match status" value="1"/>
</dbReference>
<dbReference type="PROSITE" id="PS51214">
    <property type="entry name" value="IBB"/>
    <property type="match status" value="1"/>
</dbReference>
<dbReference type="GO" id="GO:0061608">
    <property type="term" value="F:nuclear import signal receptor activity"/>
    <property type="evidence" value="ECO:0007669"/>
    <property type="project" value="InterPro"/>
</dbReference>
<feature type="region of interest" description="Disordered" evidence="7">
    <location>
        <begin position="1"/>
        <end position="68"/>
    </location>
</feature>
<keyword evidence="3" id="KW-0677">Repeat</keyword>
<keyword evidence="4 5" id="KW-0653">Protein transport</keyword>
<dbReference type="AlphaFoldDB" id="A0A7S4F5K0"/>
<evidence type="ECO:0000313" key="9">
    <source>
        <dbReference type="EMBL" id="CAE0775328.1"/>
    </source>
</evidence>
<dbReference type="GO" id="GO:0005737">
    <property type="term" value="C:cytoplasm"/>
    <property type="evidence" value="ECO:0007669"/>
    <property type="project" value="InterPro"/>
</dbReference>
<gene>
    <name evidence="9" type="ORF">PCAR00345_LOCUS27962</name>
</gene>
<evidence type="ECO:0000256" key="2">
    <source>
        <dbReference type="ARBA" id="ARBA00022448"/>
    </source>
</evidence>
<keyword evidence="2 5" id="KW-0813">Transport</keyword>
<protein>
    <recommendedName>
        <fullName evidence="5">Importin subunit alpha</fullName>
    </recommendedName>
</protein>
<proteinExistence type="inferred from homology"/>
<dbReference type="SUPFAM" id="SSF48371">
    <property type="entry name" value="ARM repeat"/>
    <property type="match status" value="1"/>
</dbReference>